<organism evidence="2 3">
    <name type="scientific">[Clostridium] hylemonae DSM 15053</name>
    <dbReference type="NCBI Taxonomy" id="553973"/>
    <lineage>
        <taxon>Bacteria</taxon>
        <taxon>Bacillati</taxon>
        <taxon>Bacillota</taxon>
        <taxon>Clostridia</taxon>
        <taxon>Lachnospirales</taxon>
        <taxon>Lachnospiraceae</taxon>
    </lineage>
</organism>
<proteinExistence type="predicted"/>
<dbReference type="eggNOG" id="COG1827">
    <property type="taxonomic scope" value="Bacteria"/>
</dbReference>
<evidence type="ECO:0000259" key="1">
    <source>
        <dbReference type="Pfam" id="PF08279"/>
    </source>
</evidence>
<protein>
    <submittedName>
        <fullName evidence="2">HTH domain protein</fullName>
    </submittedName>
</protein>
<reference evidence="2" key="2">
    <citation type="submission" date="2013-06" db="EMBL/GenBank/DDBJ databases">
        <title>Draft genome sequence of Clostridium hylemonae (DSM 15053).</title>
        <authorList>
            <person name="Sudarsanam P."/>
            <person name="Ley R."/>
            <person name="Guruge J."/>
            <person name="Turnbaugh P.J."/>
            <person name="Mahowald M."/>
            <person name="Liep D."/>
            <person name="Gordon J."/>
        </authorList>
    </citation>
    <scope>NUCLEOTIDE SEQUENCE</scope>
    <source>
        <strain evidence="2">DSM 15053</strain>
    </source>
</reference>
<comment type="caution">
    <text evidence="2">The sequence shown here is derived from an EMBL/GenBank/DDBJ whole genome shotgun (WGS) entry which is preliminary data.</text>
</comment>
<feature type="domain" description="Helix-turn-helix type 11" evidence="1">
    <location>
        <begin position="6"/>
        <end position="57"/>
    </location>
</feature>
<dbReference type="OrthoDB" id="9792661at2"/>
<dbReference type="HOGENOM" id="CLU_2877885_0_0_9"/>
<dbReference type="AlphaFoldDB" id="C0C6J6"/>
<dbReference type="STRING" id="553973.CLOHYLEM_07733"/>
<dbReference type="PANTHER" id="PTHR40068:SF1">
    <property type="entry name" value="TRANSCRIPTION REPRESSOR NIAR-RELATED"/>
    <property type="match status" value="1"/>
</dbReference>
<dbReference type="InterPro" id="IPR013196">
    <property type="entry name" value="HTH_11"/>
</dbReference>
<dbReference type="InterPro" id="IPR036388">
    <property type="entry name" value="WH-like_DNA-bd_sf"/>
</dbReference>
<dbReference type="InterPro" id="IPR026043">
    <property type="entry name" value="NadR"/>
</dbReference>
<dbReference type="Proteomes" id="UP000004893">
    <property type="component" value="Unassembled WGS sequence"/>
</dbReference>
<gene>
    <name evidence="2" type="ORF">CLOHYLEM_07733</name>
</gene>
<evidence type="ECO:0000313" key="3">
    <source>
        <dbReference type="Proteomes" id="UP000004893"/>
    </source>
</evidence>
<dbReference type="Pfam" id="PF08279">
    <property type="entry name" value="HTH_11"/>
    <property type="match status" value="1"/>
</dbReference>
<dbReference type="EMBL" id="ABYI02000042">
    <property type="protein sequence ID" value="EEG72331.1"/>
    <property type="molecule type" value="Genomic_DNA"/>
</dbReference>
<reference evidence="2" key="1">
    <citation type="submission" date="2009-02" db="EMBL/GenBank/DDBJ databases">
        <authorList>
            <person name="Fulton L."/>
            <person name="Clifton S."/>
            <person name="Fulton B."/>
            <person name="Xu J."/>
            <person name="Minx P."/>
            <person name="Pepin K.H."/>
            <person name="Johnson M."/>
            <person name="Bhonagiri V."/>
            <person name="Nash W.E."/>
            <person name="Mardis E.R."/>
            <person name="Wilson R.K."/>
        </authorList>
    </citation>
    <scope>NUCLEOTIDE SEQUENCE [LARGE SCALE GENOMIC DNA]</scope>
    <source>
        <strain evidence="2">DSM 15053</strain>
    </source>
</reference>
<dbReference type="PANTHER" id="PTHR40068">
    <property type="entry name" value="TRANSCRIPTION REPRESSOR NIAR-RELATED"/>
    <property type="match status" value="1"/>
</dbReference>
<accession>C0C6J6</accession>
<name>C0C6J6_9FIRM</name>
<dbReference type="SUPFAM" id="SSF46785">
    <property type="entry name" value="Winged helix' DNA-binding domain"/>
    <property type="match status" value="1"/>
</dbReference>
<dbReference type="Gene3D" id="1.10.10.10">
    <property type="entry name" value="Winged helix-like DNA-binding domain superfamily/Winged helix DNA-binding domain"/>
    <property type="match status" value="1"/>
</dbReference>
<dbReference type="InterPro" id="IPR036390">
    <property type="entry name" value="WH_DNA-bd_sf"/>
</dbReference>
<evidence type="ECO:0000313" key="2">
    <source>
        <dbReference type="EMBL" id="EEG72331.1"/>
    </source>
</evidence>
<keyword evidence="3" id="KW-1185">Reference proteome</keyword>
<sequence>MTGKERRENILDMLSDRTPVTGSRLASHFGVSRQVIVQDIALLRAANHTIIATTNGYLRLEQN</sequence>
<dbReference type="RefSeq" id="WP_006445074.1">
    <property type="nucleotide sequence ID" value="NZ_CP036524.1"/>
</dbReference>